<dbReference type="PANTHER" id="PTHR48043:SF145">
    <property type="entry name" value="FI06409P-RELATED"/>
    <property type="match status" value="1"/>
</dbReference>
<evidence type="ECO:0000256" key="2">
    <source>
        <dbReference type="ARBA" id="ARBA00009995"/>
    </source>
</evidence>
<evidence type="ECO:0000256" key="9">
    <source>
        <dbReference type="ARBA" id="ARBA00023136"/>
    </source>
</evidence>
<protein>
    <recommendedName>
        <fullName evidence="3">glucuronosyltransferase</fullName>
        <ecNumber evidence="3">2.4.1.17</ecNumber>
    </recommendedName>
</protein>
<keyword evidence="10" id="KW-0325">Glycoprotein</keyword>
<evidence type="ECO:0000256" key="8">
    <source>
        <dbReference type="ARBA" id="ARBA00022989"/>
    </source>
</evidence>
<keyword evidence="8 12" id="KW-1133">Transmembrane helix</keyword>
<evidence type="ECO:0000313" key="15">
    <source>
        <dbReference type="WBParaSite" id="MBELARI_LOCUS5859"/>
    </source>
</evidence>
<proteinExistence type="inferred from homology"/>
<dbReference type="CDD" id="cd03784">
    <property type="entry name" value="GT1_Gtf-like"/>
    <property type="match status" value="1"/>
</dbReference>
<keyword evidence="5" id="KW-0808">Transferase</keyword>
<dbReference type="FunFam" id="3.40.50.2000:FF:000118">
    <property type="entry name" value="UDP-glucuronosyltransferase"/>
    <property type="match status" value="1"/>
</dbReference>
<sequence length="527" mass="59505">MRLFYLLSVLCATGFGLKILVVNPTLGSSHVQFVSSIADTLAEAGHEVHMIVNTIDSRITKYGAKKIAKLVVIPALEENVNNNNQFVKNPFKPSNMLSFAHMNNMTKSIVQACNDIVHYYDELLKPLENEHYDIGITQLLAVYPVMILHMLKVKTTVLASANPLAPYISQTFGIPAPPSYTANPFGDVAQLNAADFSYMDRVGNFFRDIIYYTLIPMLMGRQREILATIDPTIPVTYHDLMKDVSLILVNTPPMLEFATPISHRVINIGGIAMKRDNKINPDVLEIIDKAKKGVIVVSFGTLASTQNLDEKLITSFLSAFAQFPDYEFLFKFDASDEAKQYEKLYPNVHLLKWLQQSAILGHKKTKVFVSHMGLNSFMEASTHGVPFVSIPLFSDQFYNTALAKSRGTAVYIDKMNITKSALVEALQEVLTNTSYTANARILSRQLEKFPENGTAKMIRMIEYVGEFGRLPNWDLKGIELNWFVHASYDVIVPLILVTILVFWIIYRLLKYIICYCCRKRSVKTKKE</sequence>
<dbReference type="GO" id="GO:0016020">
    <property type="term" value="C:membrane"/>
    <property type="evidence" value="ECO:0007669"/>
    <property type="project" value="UniProtKB-SubCell"/>
</dbReference>
<feature type="chain" id="PRO_5042222295" description="glucuronosyltransferase" evidence="13">
    <location>
        <begin position="17"/>
        <end position="527"/>
    </location>
</feature>
<evidence type="ECO:0000256" key="13">
    <source>
        <dbReference type="SAM" id="SignalP"/>
    </source>
</evidence>
<comment type="catalytic activity">
    <reaction evidence="11">
        <text>glucuronate acceptor + UDP-alpha-D-glucuronate = acceptor beta-D-glucuronoside + UDP + H(+)</text>
        <dbReference type="Rhea" id="RHEA:21032"/>
        <dbReference type="ChEBI" id="CHEBI:15378"/>
        <dbReference type="ChEBI" id="CHEBI:58052"/>
        <dbReference type="ChEBI" id="CHEBI:58223"/>
        <dbReference type="ChEBI" id="CHEBI:132367"/>
        <dbReference type="ChEBI" id="CHEBI:132368"/>
        <dbReference type="EC" id="2.4.1.17"/>
    </reaction>
</comment>
<keyword evidence="14" id="KW-1185">Reference proteome</keyword>
<evidence type="ECO:0000313" key="14">
    <source>
        <dbReference type="Proteomes" id="UP000887575"/>
    </source>
</evidence>
<name>A0AAF3FG32_9BILA</name>
<evidence type="ECO:0000256" key="7">
    <source>
        <dbReference type="ARBA" id="ARBA00022729"/>
    </source>
</evidence>
<accession>A0AAF3FG32</accession>
<dbReference type="PANTHER" id="PTHR48043">
    <property type="entry name" value="EG:EG0003.4 PROTEIN-RELATED"/>
    <property type="match status" value="1"/>
</dbReference>
<dbReference type="Proteomes" id="UP000887575">
    <property type="component" value="Unassembled WGS sequence"/>
</dbReference>
<dbReference type="Pfam" id="PF00201">
    <property type="entry name" value="UDPGT"/>
    <property type="match status" value="1"/>
</dbReference>
<dbReference type="GO" id="GO:0015020">
    <property type="term" value="F:glucuronosyltransferase activity"/>
    <property type="evidence" value="ECO:0007669"/>
    <property type="project" value="UniProtKB-EC"/>
</dbReference>
<keyword evidence="4" id="KW-0328">Glycosyltransferase</keyword>
<evidence type="ECO:0000256" key="5">
    <source>
        <dbReference type="ARBA" id="ARBA00022679"/>
    </source>
</evidence>
<feature type="signal peptide" evidence="13">
    <location>
        <begin position="1"/>
        <end position="16"/>
    </location>
</feature>
<dbReference type="WBParaSite" id="MBELARI_LOCUS5859">
    <property type="protein sequence ID" value="MBELARI_LOCUS5859"/>
    <property type="gene ID" value="MBELARI_LOCUS5859"/>
</dbReference>
<evidence type="ECO:0000256" key="4">
    <source>
        <dbReference type="ARBA" id="ARBA00022676"/>
    </source>
</evidence>
<dbReference type="EC" id="2.4.1.17" evidence="3"/>
<dbReference type="SUPFAM" id="SSF53756">
    <property type="entry name" value="UDP-Glycosyltransferase/glycogen phosphorylase"/>
    <property type="match status" value="1"/>
</dbReference>
<evidence type="ECO:0000256" key="1">
    <source>
        <dbReference type="ARBA" id="ARBA00004167"/>
    </source>
</evidence>
<evidence type="ECO:0000256" key="6">
    <source>
        <dbReference type="ARBA" id="ARBA00022692"/>
    </source>
</evidence>
<dbReference type="AlphaFoldDB" id="A0AAF3FG32"/>
<keyword evidence="6 12" id="KW-0812">Transmembrane</keyword>
<feature type="transmembrane region" description="Helical" evidence="12">
    <location>
        <begin position="490"/>
        <end position="509"/>
    </location>
</feature>
<organism evidence="14 15">
    <name type="scientific">Mesorhabditis belari</name>
    <dbReference type="NCBI Taxonomy" id="2138241"/>
    <lineage>
        <taxon>Eukaryota</taxon>
        <taxon>Metazoa</taxon>
        <taxon>Ecdysozoa</taxon>
        <taxon>Nematoda</taxon>
        <taxon>Chromadorea</taxon>
        <taxon>Rhabditida</taxon>
        <taxon>Rhabditina</taxon>
        <taxon>Rhabditomorpha</taxon>
        <taxon>Rhabditoidea</taxon>
        <taxon>Rhabditidae</taxon>
        <taxon>Mesorhabditinae</taxon>
        <taxon>Mesorhabditis</taxon>
    </lineage>
</organism>
<keyword evidence="7 13" id="KW-0732">Signal</keyword>
<evidence type="ECO:0000256" key="3">
    <source>
        <dbReference type="ARBA" id="ARBA00012544"/>
    </source>
</evidence>
<evidence type="ECO:0000256" key="10">
    <source>
        <dbReference type="ARBA" id="ARBA00023180"/>
    </source>
</evidence>
<reference evidence="15" key="1">
    <citation type="submission" date="2024-02" db="UniProtKB">
        <authorList>
            <consortium name="WormBaseParasite"/>
        </authorList>
    </citation>
    <scope>IDENTIFICATION</scope>
</reference>
<comment type="subcellular location">
    <subcellularLocation>
        <location evidence="1">Membrane</location>
        <topology evidence="1">Single-pass membrane protein</topology>
    </subcellularLocation>
</comment>
<keyword evidence="9 12" id="KW-0472">Membrane</keyword>
<evidence type="ECO:0000256" key="12">
    <source>
        <dbReference type="SAM" id="Phobius"/>
    </source>
</evidence>
<dbReference type="Gene3D" id="3.40.50.2000">
    <property type="entry name" value="Glycogen Phosphorylase B"/>
    <property type="match status" value="1"/>
</dbReference>
<dbReference type="InterPro" id="IPR002213">
    <property type="entry name" value="UDP_glucos_trans"/>
</dbReference>
<dbReference type="InterPro" id="IPR050271">
    <property type="entry name" value="UDP-glycosyltransferase"/>
</dbReference>
<comment type="similarity">
    <text evidence="2">Belongs to the UDP-glycosyltransferase family.</text>
</comment>
<evidence type="ECO:0000256" key="11">
    <source>
        <dbReference type="ARBA" id="ARBA00047475"/>
    </source>
</evidence>